<evidence type="ECO:0000313" key="3">
    <source>
        <dbReference type="Proteomes" id="UP000030002"/>
    </source>
</evidence>
<dbReference type="STRING" id="1385520.N802_06395"/>
<keyword evidence="3" id="KW-1185">Reference proteome</keyword>
<keyword evidence="1" id="KW-0472">Membrane</keyword>
<protein>
    <recommendedName>
        <fullName evidence="4">DUF2530 domain-containing protein</fullName>
    </recommendedName>
</protein>
<feature type="transmembrane region" description="Helical" evidence="1">
    <location>
        <begin position="27"/>
        <end position="45"/>
    </location>
</feature>
<reference evidence="2 3" key="1">
    <citation type="submission" date="2013-08" db="EMBL/GenBank/DDBJ databases">
        <title>The genome sequence of Knoellia sinensis.</title>
        <authorList>
            <person name="Zhu W."/>
            <person name="Wang G."/>
        </authorList>
    </citation>
    <scope>NUCLEOTIDE SEQUENCE [LARGE SCALE GENOMIC DNA]</scope>
    <source>
        <strain evidence="2 3">KCTC 19936</strain>
    </source>
</reference>
<sequence length="56" mass="6024">MGLVLWGVALVLTLLVPALHEGDRSWWPWACVAGLVLGTVGLLYVRRGRGNASDAH</sequence>
<keyword evidence="1" id="KW-1133">Transmembrane helix</keyword>
<evidence type="ECO:0008006" key="4">
    <source>
        <dbReference type="Google" id="ProtNLM"/>
    </source>
</evidence>
<name>A0A0A0J3C8_9MICO</name>
<comment type="caution">
    <text evidence="2">The sequence shown here is derived from an EMBL/GenBank/DDBJ whole genome shotgun (WGS) entry which is preliminary data.</text>
</comment>
<proteinExistence type="predicted"/>
<dbReference type="Proteomes" id="UP000030002">
    <property type="component" value="Unassembled WGS sequence"/>
</dbReference>
<gene>
    <name evidence="2" type="ORF">N802_06395</name>
</gene>
<dbReference type="EMBL" id="AVPJ01000017">
    <property type="protein sequence ID" value="KGN30622.1"/>
    <property type="molecule type" value="Genomic_DNA"/>
</dbReference>
<evidence type="ECO:0000256" key="1">
    <source>
        <dbReference type="SAM" id="Phobius"/>
    </source>
</evidence>
<keyword evidence="1" id="KW-0812">Transmembrane</keyword>
<organism evidence="2 3">
    <name type="scientific">Knoellia sinensis KCTC 19936</name>
    <dbReference type="NCBI Taxonomy" id="1385520"/>
    <lineage>
        <taxon>Bacteria</taxon>
        <taxon>Bacillati</taxon>
        <taxon>Actinomycetota</taxon>
        <taxon>Actinomycetes</taxon>
        <taxon>Micrococcales</taxon>
        <taxon>Intrasporangiaceae</taxon>
        <taxon>Knoellia</taxon>
    </lineage>
</organism>
<evidence type="ECO:0000313" key="2">
    <source>
        <dbReference type="EMBL" id="KGN30622.1"/>
    </source>
</evidence>
<accession>A0A0A0J3C8</accession>
<dbReference type="AlphaFoldDB" id="A0A0A0J3C8"/>